<dbReference type="GO" id="GO:0004518">
    <property type="term" value="F:nuclease activity"/>
    <property type="evidence" value="ECO:0007669"/>
    <property type="project" value="UniProtKB-KW"/>
</dbReference>
<keyword evidence="5" id="KW-0479">Metal-binding</keyword>
<reference evidence="10" key="1">
    <citation type="submission" date="2021-07" db="EMBL/GenBank/DDBJ databases">
        <authorList>
            <person name="Catto M.A."/>
            <person name="Jacobson A."/>
            <person name="Kennedy G."/>
            <person name="Labadie P."/>
            <person name="Hunt B.G."/>
            <person name="Srinivasan R."/>
        </authorList>
    </citation>
    <scope>NUCLEOTIDE SEQUENCE</scope>
    <source>
        <strain evidence="10">PL_HMW_Pooled</strain>
        <tissue evidence="10">Head</tissue>
    </source>
</reference>
<keyword evidence="4" id="KW-0540">Nuclease</keyword>
<comment type="subcellular location">
    <subcellularLocation>
        <location evidence="2">Nucleus</location>
    </subcellularLocation>
</comment>
<dbReference type="AlphaFoldDB" id="A0AAE1LSE9"/>
<comment type="cofactor">
    <cofactor evidence="1">
        <name>a divalent metal cation</name>
        <dbReference type="ChEBI" id="CHEBI:60240"/>
    </cofactor>
</comment>
<keyword evidence="11" id="KW-1185">Reference proteome</keyword>
<feature type="domain" description="DDE Tnp4" evidence="9">
    <location>
        <begin position="2"/>
        <end position="139"/>
    </location>
</feature>
<evidence type="ECO:0000256" key="7">
    <source>
        <dbReference type="ARBA" id="ARBA00023242"/>
    </source>
</evidence>
<dbReference type="InterPro" id="IPR045249">
    <property type="entry name" value="HARBI1-like"/>
</dbReference>
<dbReference type="InterPro" id="IPR027806">
    <property type="entry name" value="HARBI1_dom"/>
</dbReference>
<evidence type="ECO:0000259" key="9">
    <source>
        <dbReference type="Pfam" id="PF13359"/>
    </source>
</evidence>
<comment type="similarity">
    <text evidence="3">Belongs to the HARBI1 family.</text>
</comment>
<evidence type="ECO:0000256" key="8">
    <source>
        <dbReference type="SAM" id="MobiDB-lite"/>
    </source>
</evidence>
<proteinExistence type="inferred from homology"/>
<evidence type="ECO:0000313" key="10">
    <source>
        <dbReference type="EMBL" id="KAK3928642.1"/>
    </source>
</evidence>
<feature type="region of interest" description="Disordered" evidence="8">
    <location>
        <begin position="160"/>
        <end position="181"/>
    </location>
</feature>
<dbReference type="PANTHER" id="PTHR22930">
    <property type="match status" value="1"/>
</dbReference>
<evidence type="ECO:0000256" key="2">
    <source>
        <dbReference type="ARBA" id="ARBA00004123"/>
    </source>
</evidence>
<dbReference type="GO" id="GO:0016787">
    <property type="term" value="F:hydrolase activity"/>
    <property type="evidence" value="ECO:0007669"/>
    <property type="project" value="UniProtKB-KW"/>
</dbReference>
<dbReference type="GO" id="GO:0005634">
    <property type="term" value="C:nucleus"/>
    <property type="evidence" value="ECO:0007669"/>
    <property type="project" value="UniProtKB-SubCell"/>
</dbReference>
<dbReference type="Proteomes" id="UP001219518">
    <property type="component" value="Unassembled WGS sequence"/>
</dbReference>
<evidence type="ECO:0000256" key="1">
    <source>
        <dbReference type="ARBA" id="ARBA00001968"/>
    </source>
</evidence>
<accession>A0AAE1LSE9</accession>
<dbReference type="EMBL" id="JAHWGI010001343">
    <property type="protein sequence ID" value="KAK3928642.1"/>
    <property type="molecule type" value="Genomic_DNA"/>
</dbReference>
<dbReference type="Pfam" id="PF13359">
    <property type="entry name" value="DDE_Tnp_4"/>
    <property type="match status" value="1"/>
</dbReference>
<comment type="caution">
    <text evidence="10">The sequence shown here is derived from an EMBL/GenBank/DDBJ whole genome shotgun (WGS) entry which is preliminary data.</text>
</comment>
<dbReference type="GO" id="GO:0046872">
    <property type="term" value="F:metal ion binding"/>
    <property type="evidence" value="ECO:0007669"/>
    <property type="project" value="UniProtKB-KW"/>
</dbReference>
<name>A0AAE1LSE9_9NEOP</name>
<keyword evidence="6" id="KW-0378">Hydrolase</keyword>
<keyword evidence="7" id="KW-0539">Nucleus</keyword>
<evidence type="ECO:0000256" key="4">
    <source>
        <dbReference type="ARBA" id="ARBA00022722"/>
    </source>
</evidence>
<evidence type="ECO:0000313" key="11">
    <source>
        <dbReference type="Proteomes" id="UP001219518"/>
    </source>
</evidence>
<evidence type="ECO:0000256" key="3">
    <source>
        <dbReference type="ARBA" id="ARBA00006958"/>
    </source>
</evidence>
<organism evidence="10 11">
    <name type="scientific">Frankliniella fusca</name>
    <dbReference type="NCBI Taxonomy" id="407009"/>
    <lineage>
        <taxon>Eukaryota</taxon>
        <taxon>Metazoa</taxon>
        <taxon>Ecdysozoa</taxon>
        <taxon>Arthropoda</taxon>
        <taxon>Hexapoda</taxon>
        <taxon>Insecta</taxon>
        <taxon>Pterygota</taxon>
        <taxon>Neoptera</taxon>
        <taxon>Paraneoptera</taxon>
        <taxon>Thysanoptera</taxon>
        <taxon>Terebrantia</taxon>
        <taxon>Thripoidea</taxon>
        <taxon>Thripidae</taxon>
        <taxon>Frankliniella</taxon>
    </lineage>
</organism>
<evidence type="ECO:0000256" key="6">
    <source>
        <dbReference type="ARBA" id="ARBA00022801"/>
    </source>
</evidence>
<evidence type="ECO:0000256" key="5">
    <source>
        <dbReference type="ARBA" id="ARBA00022723"/>
    </source>
</evidence>
<dbReference type="PANTHER" id="PTHR22930:SF85">
    <property type="entry name" value="GH03217P-RELATED"/>
    <property type="match status" value="1"/>
</dbReference>
<gene>
    <name evidence="10" type="ORF">KUF71_016866</name>
</gene>
<protein>
    <submittedName>
        <fullName evidence="10">Nuclease</fullName>
    </submittedName>
</protein>
<sequence>MGRKSFASINVQITCDRRLYINNVLARFAGSTNDSFIFNASALRRRMIELNAMRRCHLLGDSGYPIEPWMITPFAREERPEEDTPESRFNKVHCSDRNCVERCIGLLKEVFRAINDERVLHYDAVKACRIVVAIVVVHNLRVLARIPLFQNVRGDLCNQNYHDEDENEDENRNANEDGNDNDEVLNLLARGRAARQRIVDELEAARGRRHRH</sequence>
<reference evidence="10" key="2">
    <citation type="journal article" date="2023" name="BMC Genomics">
        <title>Pest status, molecular evolution, and epigenetic factors derived from the genome assembly of Frankliniella fusca, a thysanopteran phytovirus vector.</title>
        <authorList>
            <person name="Catto M.A."/>
            <person name="Labadie P.E."/>
            <person name="Jacobson A.L."/>
            <person name="Kennedy G.G."/>
            <person name="Srinivasan R."/>
            <person name="Hunt B.G."/>
        </authorList>
    </citation>
    <scope>NUCLEOTIDE SEQUENCE</scope>
    <source>
        <strain evidence="10">PL_HMW_Pooled</strain>
    </source>
</reference>